<evidence type="ECO:0000313" key="3">
    <source>
        <dbReference type="EMBL" id="AFC30901.1"/>
    </source>
</evidence>
<dbReference type="PANTHER" id="PTHR32347">
    <property type="entry name" value="EFFLUX SYSTEM COMPONENT YKNX-RELATED"/>
    <property type="match status" value="1"/>
</dbReference>
<sequence>MPTKKNRKILRAAGIWGLVFMLAGCSLLPVEEQELQPPLVEPVKETLTIYEVKRSDIAKGITGDATFVSERMHYLHFTESGARLVALNVKLGDKVKAGDVIAETETSDLDDKIRLQEIAIEKIEIGLKQELQNKPADDPALRIKALDLESARIQMRSLQSQLKRSRLVAEVDGIVSYLDPIKPGDEVTAYEDIVTISDPRQMKLVYTAAGPNDLAGVQIGMDASVKLKDKTYPGKVVQTPMSAPPSGNKTADEINAKSVVLRVEGLPADTAIGSHADITIVTEQRAGVLVIPRAGLRSYMGRDYVQVMEGESRKEVDVEKGIVSATEVEIRKGVSEGQRIILDN</sequence>
<protein>
    <submittedName>
        <fullName evidence="3">RND family efflux transporter MFP subunit</fullName>
    </submittedName>
</protein>
<dbReference type="Proteomes" id="UP000007523">
    <property type="component" value="Chromosome"/>
</dbReference>
<dbReference type="Gene3D" id="2.40.50.100">
    <property type="match status" value="1"/>
</dbReference>
<dbReference type="RefSeq" id="WP_014370746.1">
    <property type="nucleotide sequence ID" value="NC_016935.1"/>
</dbReference>
<dbReference type="AlphaFoldDB" id="H6NK48"/>
<proteinExistence type="predicted"/>
<dbReference type="TCDB" id="3.A.1.122.34">
    <property type="family name" value="the atp-binding cassette (abc) superfamily"/>
</dbReference>
<organism evidence="3 4">
    <name type="scientific">Paenibacillus mucilaginosus 3016</name>
    <dbReference type="NCBI Taxonomy" id="1116391"/>
    <lineage>
        <taxon>Bacteria</taxon>
        <taxon>Bacillati</taxon>
        <taxon>Bacillota</taxon>
        <taxon>Bacilli</taxon>
        <taxon>Bacillales</taxon>
        <taxon>Paenibacillaceae</taxon>
        <taxon>Paenibacillus</taxon>
    </lineage>
</organism>
<dbReference type="KEGG" id="pmq:PM3016_4123"/>
<comment type="subcellular location">
    <subcellularLocation>
        <location evidence="1">Cell envelope</location>
    </subcellularLocation>
</comment>
<accession>H6NK48</accession>
<gene>
    <name evidence="3" type="ORF">PM3016_4123</name>
</gene>
<dbReference type="Gene3D" id="2.40.420.20">
    <property type="match status" value="1"/>
</dbReference>
<name>H6NK48_9BACL</name>
<dbReference type="GO" id="GO:0030313">
    <property type="term" value="C:cell envelope"/>
    <property type="evidence" value="ECO:0007669"/>
    <property type="project" value="UniProtKB-SubCell"/>
</dbReference>
<evidence type="ECO:0000256" key="2">
    <source>
        <dbReference type="ARBA" id="ARBA00023054"/>
    </source>
</evidence>
<dbReference type="PROSITE" id="PS51257">
    <property type="entry name" value="PROKAR_LIPOPROTEIN"/>
    <property type="match status" value="1"/>
</dbReference>
<evidence type="ECO:0000313" key="4">
    <source>
        <dbReference type="Proteomes" id="UP000007523"/>
    </source>
</evidence>
<reference evidence="3 4" key="1">
    <citation type="journal article" date="2012" name="J. Bacteriol.">
        <title>Complete Genome Sequence of Paenibacillus mucilaginosus 3016, a Bacterium Functional as Microbial Fertilizer.</title>
        <authorList>
            <person name="Ma M."/>
            <person name="Wang Z."/>
            <person name="Li L."/>
            <person name="Jiang X."/>
            <person name="Guan D."/>
            <person name="Cao F."/>
            <person name="Chen H."/>
            <person name="Wang X."/>
            <person name="Shen D."/>
            <person name="Du B."/>
            <person name="Li J."/>
        </authorList>
    </citation>
    <scope>NUCLEOTIDE SEQUENCE [LARGE SCALE GENOMIC DNA]</scope>
    <source>
        <strain evidence="3 4">3016</strain>
    </source>
</reference>
<keyword evidence="4" id="KW-1185">Reference proteome</keyword>
<keyword evidence="2" id="KW-0175">Coiled coil</keyword>
<dbReference type="InterPro" id="IPR050465">
    <property type="entry name" value="UPF0194_transport"/>
</dbReference>
<evidence type="ECO:0000256" key="1">
    <source>
        <dbReference type="ARBA" id="ARBA00004196"/>
    </source>
</evidence>
<dbReference type="EMBL" id="CP003235">
    <property type="protein sequence ID" value="AFC30901.1"/>
    <property type="molecule type" value="Genomic_DNA"/>
</dbReference>
<dbReference type="HOGENOM" id="CLU_018816_3_0_9"/>
<dbReference type="STRING" id="1116391.PM3016_4123"/>